<evidence type="ECO:0000256" key="4">
    <source>
        <dbReference type="ARBA" id="ARBA00001946"/>
    </source>
</evidence>
<dbReference type="InterPro" id="IPR006171">
    <property type="entry name" value="TOPRIM_dom"/>
</dbReference>
<dbReference type="InterPro" id="IPR036890">
    <property type="entry name" value="HATPase_C_sf"/>
</dbReference>
<dbReference type="GO" id="GO:0003677">
    <property type="term" value="F:DNA binding"/>
    <property type="evidence" value="ECO:0007669"/>
    <property type="project" value="UniProtKB-UniRule"/>
</dbReference>
<dbReference type="Gene3D" id="3.90.199.10">
    <property type="entry name" value="Topoisomerase II, domain 5"/>
    <property type="match status" value="1"/>
</dbReference>
<evidence type="ECO:0000256" key="17">
    <source>
        <dbReference type="ARBA" id="ARBA00023306"/>
    </source>
</evidence>
<dbReference type="CDD" id="cd03365">
    <property type="entry name" value="TOPRIM_TopoIIA"/>
    <property type="match status" value="1"/>
</dbReference>
<evidence type="ECO:0000256" key="16">
    <source>
        <dbReference type="ARBA" id="ARBA00023242"/>
    </source>
</evidence>
<feature type="region of interest" description="Disordered" evidence="21">
    <location>
        <begin position="1"/>
        <end position="44"/>
    </location>
</feature>
<dbReference type="InterPro" id="IPR013757">
    <property type="entry name" value="Topo_IIA_A_a_sf"/>
</dbReference>
<keyword evidence="12" id="KW-0460">Magnesium</keyword>
<dbReference type="GO" id="GO:0005524">
    <property type="term" value="F:ATP binding"/>
    <property type="evidence" value="ECO:0007669"/>
    <property type="project" value="UniProtKB-UniRule"/>
</dbReference>
<accession>A0A0D6LJG8</accession>
<dbReference type="GO" id="GO:0000819">
    <property type="term" value="P:sister chromatid segregation"/>
    <property type="evidence" value="ECO:0007669"/>
    <property type="project" value="TreeGrafter"/>
</dbReference>
<dbReference type="PROSITE" id="PS52040">
    <property type="entry name" value="TOPO_IIA"/>
    <property type="match status" value="1"/>
</dbReference>
<evidence type="ECO:0000256" key="19">
    <source>
        <dbReference type="RuleBase" id="RU362094"/>
    </source>
</evidence>
<comment type="cofactor">
    <cofactor evidence="3">
        <name>Mn(2+)</name>
        <dbReference type="ChEBI" id="CHEBI:29035"/>
    </cofactor>
</comment>
<dbReference type="Gene3D" id="3.30.565.10">
    <property type="entry name" value="Histidine kinase-like ATPase, C-terminal domain"/>
    <property type="match status" value="1"/>
</dbReference>
<evidence type="ECO:0000313" key="24">
    <source>
        <dbReference type="EMBL" id="EPB72129.1"/>
    </source>
</evidence>
<dbReference type="SUPFAM" id="SSF55874">
    <property type="entry name" value="ATPase domain of HSP90 chaperone/DNA topoisomerase II/histidine kinase"/>
    <property type="match status" value="1"/>
</dbReference>
<feature type="compositionally biased region" description="Acidic residues" evidence="21">
    <location>
        <begin position="1565"/>
        <end position="1576"/>
    </location>
</feature>
<feature type="compositionally biased region" description="Acidic residues" evidence="21">
    <location>
        <begin position="1487"/>
        <end position="1498"/>
    </location>
</feature>
<dbReference type="Proteomes" id="UP000054495">
    <property type="component" value="Unassembled WGS sequence"/>
</dbReference>
<dbReference type="Pfam" id="PF00521">
    <property type="entry name" value="DNA_topoisoIV"/>
    <property type="match status" value="1"/>
</dbReference>
<dbReference type="Gene3D" id="3.40.50.670">
    <property type="match status" value="1"/>
</dbReference>
<dbReference type="PROSITE" id="PS00177">
    <property type="entry name" value="TOPOISOMERASE_II"/>
    <property type="match status" value="1"/>
</dbReference>
<feature type="compositionally biased region" description="Acidic residues" evidence="21">
    <location>
        <begin position="1634"/>
        <end position="1646"/>
    </location>
</feature>
<keyword evidence="11 19" id="KW-0067">ATP-binding</keyword>
<evidence type="ECO:0000259" key="22">
    <source>
        <dbReference type="PROSITE" id="PS50880"/>
    </source>
</evidence>
<dbReference type="Gene3D" id="3.30.230.10">
    <property type="match status" value="1"/>
</dbReference>
<dbReference type="CDD" id="cd03481">
    <property type="entry name" value="TopoIIA_Trans_ScTopoIIA"/>
    <property type="match status" value="1"/>
</dbReference>
<comment type="function">
    <text evidence="19">Control of topological states of DNA by transient breakage and subsequent rejoining of DNA strands. Topoisomerase II makes double-strand breaks.</text>
</comment>
<evidence type="ECO:0000259" key="23">
    <source>
        <dbReference type="PROSITE" id="PS52040"/>
    </source>
</evidence>
<feature type="region of interest" description="Disordered" evidence="21">
    <location>
        <begin position="1334"/>
        <end position="1438"/>
    </location>
</feature>
<protein>
    <recommendedName>
        <fullName evidence="19">DNA topoisomerase 2</fullName>
        <ecNumber evidence="19">5.6.2.2</ecNumber>
    </recommendedName>
</protein>
<evidence type="ECO:0000256" key="15">
    <source>
        <dbReference type="ARBA" id="ARBA00023235"/>
    </source>
</evidence>
<keyword evidence="14 18" id="KW-0238">DNA-binding</keyword>
<dbReference type="InterPro" id="IPR013759">
    <property type="entry name" value="Topo_IIA_B_C"/>
</dbReference>
<dbReference type="GO" id="GO:0046872">
    <property type="term" value="F:metal ion binding"/>
    <property type="evidence" value="ECO:0007669"/>
    <property type="project" value="UniProtKB-KW"/>
</dbReference>
<comment type="cofactor">
    <cofactor evidence="4">
        <name>Mg(2+)</name>
        <dbReference type="ChEBI" id="CHEBI:18420"/>
    </cofactor>
</comment>
<keyword evidence="8" id="KW-0479">Metal-binding</keyword>
<feature type="compositionally biased region" description="Basic residues" evidence="21">
    <location>
        <begin position="1528"/>
        <end position="1539"/>
    </location>
</feature>
<keyword evidence="16" id="KW-0539">Nucleus</keyword>
<dbReference type="CDD" id="cd00187">
    <property type="entry name" value="TOP4c"/>
    <property type="match status" value="1"/>
</dbReference>
<dbReference type="SMART" id="SM00434">
    <property type="entry name" value="TOP4c"/>
    <property type="match status" value="1"/>
</dbReference>
<dbReference type="InterPro" id="IPR050634">
    <property type="entry name" value="DNA_Topoisomerase_II"/>
</dbReference>
<keyword evidence="10" id="KW-0498">Mitosis</keyword>
<dbReference type="InterPro" id="IPR001241">
    <property type="entry name" value="Topo_IIA"/>
</dbReference>
<evidence type="ECO:0000256" key="9">
    <source>
        <dbReference type="ARBA" id="ARBA00022741"/>
    </source>
</evidence>
<dbReference type="EC" id="5.6.2.2" evidence="19"/>
<feature type="compositionally biased region" description="Basic and acidic residues" evidence="21">
    <location>
        <begin position="1411"/>
        <end position="1438"/>
    </location>
</feature>
<dbReference type="InterPro" id="IPR020568">
    <property type="entry name" value="Ribosomal_Su5_D2-typ_SF"/>
</dbReference>
<evidence type="ECO:0000256" key="13">
    <source>
        <dbReference type="ARBA" id="ARBA00023029"/>
    </source>
</evidence>
<dbReference type="InterPro" id="IPR034157">
    <property type="entry name" value="TOPRIM_TopoII"/>
</dbReference>
<keyword evidence="20" id="KW-0175">Coiled coil</keyword>
<feature type="domain" description="Topo IIA-type catalytic" evidence="23">
    <location>
        <begin position="800"/>
        <end position="1262"/>
    </location>
</feature>
<dbReference type="Pfam" id="PF02518">
    <property type="entry name" value="HATPase_c"/>
    <property type="match status" value="1"/>
</dbReference>
<comment type="subcellular location">
    <subcellularLocation>
        <location evidence="5">Nucleus</location>
    </subcellularLocation>
</comment>
<feature type="domain" description="Toprim" evidence="22">
    <location>
        <begin position="502"/>
        <end position="619"/>
    </location>
</feature>
<feature type="active site" description="O-(5'-phospho-DNA)-tyrosine intermediate" evidence="18">
    <location>
        <position position="890"/>
    </location>
</feature>
<comment type="cofactor">
    <cofactor evidence="2">
        <name>Ca(2+)</name>
        <dbReference type="ChEBI" id="CHEBI:29108"/>
    </cofactor>
</comment>
<dbReference type="FunFam" id="3.30.230.10:FF:000008">
    <property type="entry name" value="DNA topoisomerase 2"/>
    <property type="match status" value="1"/>
</dbReference>
<dbReference type="FunFam" id="1.10.268.10:FF:000002">
    <property type="entry name" value="DNA topoisomerase 2"/>
    <property type="match status" value="1"/>
</dbReference>
<sequence length="1689" mass="190698">MSDSDDSDFFVDESPKKKAPAKKPAGEKKAPAKPKEPKEKKEKVADISMTMTEEDKNVFTNIDQASKTGKKLAIEDIYQKKSQLEHILLRPDTYIGSVEYTEKTPMWIYDLETEKLVMKDIQYVPGLYKIFDEILVNAADNKQRDPKMNCIKINIDKEKNQISIYNNGKGIPVVHHKVENMYVPEMIFGTLLTSSNYDDSQRKVTGGRNGYGAKLCNIFSTEFTLETSSKEYGKAFKQTWINNMTKDKDCQIVKAAGEDYTKITFKPDLTKFKMKELDDDIVGLMCRRAYDVAGSTKGVKVLLNGKVLPVQGFKQYVEQYTKDLTGPTGEPIKVVYESVNERWEVALTVSEKGFQQVSFVNSIATTKGGRHVDYVADQMVSKLIDVIKKKVGKSTVNVKPFQVKNHMWVFVNCLIENPTFDSQTKETMTLQAKSFGSKCELSEKFSKQAINCGVVDAVLAWVRFKQQEDMNKKCSGKKATKLKGIPKLEDANDAGTKNSQLCTLILTEGDSAKTLAVSGLGVVGRDRYGVFPLRGKLLNVREGNIKQVAENAEINALIKIIGLQYKKKYETEEDFKSLRYGKVMVMADQDQDGSHIKGLVINFIHHNWPSLIQRNFVEEFITPIVKVVLSTKGKDELSFFSIPEYNEWRNNTDNWKTYKIKYYKGLGTSTSKEAKEYFSDMVRHRIRFKYGGAEDDNAVDMAFSKKKIEERKDWLTKWMAEKKERRTRGLEEEYLYNKDTRAVTFSDFVNKVTGGRNGYGAKLCNIFSTEFTLETSSKEYGKAFKQELVLFSNTDNERSIPSLVDGFKPGQRKVLFACFKRADKREVKVAQLAGAVGELSAYHHGEASLMGTIINLAQDFVGSNNVNLLLPIGQFGTRLQGGKDSASPRYIFTQLNPVARTIFPVPDDNVLRFLFEENQRIEPEWYCPIIPMVLVNGASGIGTGWSTSIHNYNPREICENMRKLIRGEQTKPMAPWFKGFRGTIEQLDPSRYVCSGEVAVLSDDTIEITELPIKTWTQTYKESVLEPMLESSEKKTPIISDFKEYHTDTTVRFVIKVASGKLKELEAEGLHKVFKLQTVLNTTSMVLFDASGCLRKFNTPEEICAEFFETRKQKYIERKAFMEGMLRAQSNRLTNQARFILAKIKGEIVMENKKKAAIVDQLIKKGFDPDPVKKWKEIQKKKELEQSGEYDATEEEEQEDEGGSGDQELEGKLSDYDYLVGMALIKLSEEEKNKLLKESDDKLRELRDLEAKSWADLWNADLDTFLEALSKQEAKEKADQEVSIKNAMKKFTKEEKPKGKKAAAFAAEVFPSKDGIRIEPGIDKALKEKYDKIKAAATREKKPKVPKEPKEPKKPKKEGGDIKKFMSEEKKSPKKKKKDEWDSDASSSEFSDNDDPEESALFDDDEDVEEVIPKKKDRASRGAEEKNKLLKESDDKLRELRDLEAKSWADLWNADLDTFLEALSKQPKRYSDADDSVENGHIGGGDAPDDVVTIDEDDSPVKPEPKKSAPKRKVVESDGSFDGEPSPKKKKAEPKKPAAKKAVDGAGDEPAQKKSKKPQKPADDSIFEIPDDEDEDTPPRKKAPAKKAESNGAGPAKKAAKGKAKKENGTSDSPKMTDFFGKKSKGKKKSGGSDSEDDIVIEDDEPVAPRQTGRRQVARPKYDYGGTDDEDEDDSPKPRKRKVIDSDSD</sequence>
<keyword evidence="9 19" id="KW-0547">Nucleotide-binding</keyword>
<dbReference type="EMBL" id="KE125065">
    <property type="protein sequence ID" value="EPB72129.1"/>
    <property type="molecule type" value="Genomic_DNA"/>
</dbReference>
<dbReference type="Gene3D" id="3.30.1360.40">
    <property type="match status" value="1"/>
</dbReference>
<feature type="region of interest" description="Disordered" evidence="21">
    <location>
        <begin position="1184"/>
        <end position="1210"/>
    </location>
</feature>
<dbReference type="Gene3D" id="3.30.1490.30">
    <property type="match status" value="1"/>
</dbReference>
<dbReference type="SMART" id="SM00433">
    <property type="entry name" value="TOP2c"/>
    <property type="match status" value="1"/>
</dbReference>
<evidence type="ECO:0000256" key="2">
    <source>
        <dbReference type="ARBA" id="ARBA00001913"/>
    </source>
</evidence>
<dbReference type="SUPFAM" id="SSF54211">
    <property type="entry name" value="Ribosomal protein S5 domain 2-like"/>
    <property type="match status" value="1"/>
</dbReference>
<gene>
    <name evidence="24" type="ORF">ANCCEY_08769</name>
</gene>
<evidence type="ECO:0000256" key="3">
    <source>
        <dbReference type="ARBA" id="ARBA00001936"/>
    </source>
</evidence>
<dbReference type="InterPro" id="IPR013760">
    <property type="entry name" value="Topo_IIA-like_dom_sf"/>
</dbReference>
<evidence type="ECO:0000256" key="21">
    <source>
        <dbReference type="SAM" id="MobiDB-lite"/>
    </source>
</evidence>
<dbReference type="InterPro" id="IPR031660">
    <property type="entry name" value="TOPRIM_C"/>
</dbReference>
<dbReference type="Pfam" id="PF01751">
    <property type="entry name" value="Toprim"/>
    <property type="match status" value="1"/>
</dbReference>
<keyword evidence="17" id="KW-0131">Cell cycle</keyword>
<dbReference type="Pfam" id="PF00204">
    <property type="entry name" value="DNA_gyraseB"/>
    <property type="match status" value="1"/>
</dbReference>
<dbReference type="FunFam" id="3.30.1360.40:FF:000003">
    <property type="entry name" value="DNA topoisomerase 2"/>
    <property type="match status" value="1"/>
</dbReference>
<dbReference type="CDD" id="cd16930">
    <property type="entry name" value="HATPase_TopII-like"/>
    <property type="match status" value="1"/>
</dbReference>
<dbReference type="FunFam" id="3.90.199.10:FF:000002">
    <property type="entry name" value="DNA topoisomerase 2"/>
    <property type="match status" value="1"/>
</dbReference>
<evidence type="ECO:0000256" key="20">
    <source>
        <dbReference type="SAM" id="Coils"/>
    </source>
</evidence>
<dbReference type="PROSITE" id="PS50880">
    <property type="entry name" value="TOPRIM"/>
    <property type="match status" value="1"/>
</dbReference>
<dbReference type="PRINTS" id="PR01158">
    <property type="entry name" value="TOPISMRASEII"/>
</dbReference>
<organism evidence="24 25">
    <name type="scientific">Ancylostoma ceylanicum</name>
    <dbReference type="NCBI Taxonomy" id="53326"/>
    <lineage>
        <taxon>Eukaryota</taxon>
        <taxon>Metazoa</taxon>
        <taxon>Ecdysozoa</taxon>
        <taxon>Nematoda</taxon>
        <taxon>Chromadorea</taxon>
        <taxon>Rhabditida</taxon>
        <taxon>Rhabditina</taxon>
        <taxon>Rhabditomorpha</taxon>
        <taxon>Strongyloidea</taxon>
        <taxon>Ancylostomatidae</taxon>
        <taxon>Ancylostomatinae</taxon>
        <taxon>Ancylostoma</taxon>
    </lineage>
</organism>
<evidence type="ECO:0000256" key="8">
    <source>
        <dbReference type="ARBA" id="ARBA00022723"/>
    </source>
</evidence>
<evidence type="ECO:0000256" key="14">
    <source>
        <dbReference type="ARBA" id="ARBA00023125"/>
    </source>
</evidence>
<evidence type="ECO:0000256" key="11">
    <source>
        <dbReference type="ARBA" id="ARBA00022840"/>
    </source>
</evidence>
<dbReference type="PANTHER" id="PTHR10169:SF62">
    <property type="entry name" value="DNA TOPOISOMERASE 2 TOP-2-RELATED"/>
    <property type="match status" value="1"/>
</dbReference>
<dbReference type="InterPro" id="IPR001154">
    <property type="entry name" value="TopoII_euk"/>
</dbReference>
<dbReference type="FunFam" id="3.30.565.10:FF:000004">
    <property type="entry name" value="DNA topoisomerase 2"/>
    <property type="match status" value="1"/>
</dbReference>
<evidence type="ECO:0000256" key="10">
    <source>
        <dbReference type="ARBA" id="ARBA00022776"/>
    </source>
</evidence>
<dbReference type="InterPro" id="IPR013506">
    <property type="entry name" value="Topo_IIA_bsu_dom2"/>
</dbReference>
<name>A0A0D6LJG8_9BILA</name>
<dbReference type="Pfam" id="PF16898">
    <property type="entry name" value="TOPRIM_C"/>
    <property type="match status" value="1"/>
</dbReference>
<evidence type="ECO:0000256" key="12">
    <source>
        <dbReference type="ARBA" id="ARBA00022842"/>
    </source>
</evidence>
<keyword evidence="13 18" id="KW-0799">Topoisomerase</keyword>
<feature type="region of interest" description="Disordered" evidence="21">
    <location>
        <begin position="1467"/>
        <end position="1689"/>
    </location>
</feature>
<dbReference type="InterPro" id="IPR013758">
    <property type="entry name" value="Topo_IIA_A/C_ab"/>
</dbReference>
<dbReference type="InterPro" id="IPR002205">
    <property type="entry name" value="Topo_IIA_dom_A"/>
</dbReference>
<feature type="compositionally biased region" description="Basic and acidic residues" evidence="21">
    <location>
        <begin position="24"/>
        <end position="44"/>
    </location>
</feature>
<dbReference type="GO" id="GO:0006265">
    <property type="term" value="P:DNA topological change"/>
    <property type="evidence" value="ECO:0007669"/>
    <property type="project" value="UniProtKB-UniRule"/>
</dbReference>
<keyword evidence="25" id="KW-1185">Reference proteome</keyword>
<dbReference type="Gene3D" id="1.10.268.10">
    <property type="entry name" value="Topoisomerase, domain 3"/>
    <property type="match status" value="2"/>
</dbReference>
<proteinExistence type="inferred from homology"/>
<comment type="catalytic activity">
    <reaction evidence="1 18 19">
        <text>ATP-dependent breakage, passage and rejoining of double-stranded DNA.</text>
        <dbReference type="EC" id="5.6.2.2"/>
    </reaction>
</comment>
<dbReference type="PRINTS" id="PR00418">
    <property type="entry name" value="TPI2FAMILY"/>
</dbReference>
<dbReference type="PANTHER" id="PTHR10169">
    <property type="entry name" value="DNA TOPOISOMERASE/GYRASE"/>
    <property type="match status" value="1"/>
</dbReference>
<dbReference type="GO" id="GO:0000712">
    <property type="term" value="P:resolution of meiotic recombination intermediates"/>
    <property type="evidence" value="ECO:0007669"/>
    <property type="project" value="TreeGrafter"/>
</dbReference>
<feature type="compositionally biased region" description="Acidic residues" evidence="21">
    <location>
        <begin position="1186"/>
        <end position="1203"/>
    </location>
</feature>
<comment type="similarity">
    <text evidence="6 19">Belongs to the type II topoisomerase family.</text>
</comment>
<evidence type="ECO:0000313" key="25">
    <source>
        <dbReference type="Proteomes" id="UP000054495"/>
    </source>
</evidence>
<evidence type="ECO:0000256" key="7">
    <source>
        <dbReference type="ARBA" id="ARBA00022618"/>
    </source>
</evidence>
<keyword evidence="15 18" id="KW-0413">Isomerase</keyword>
<evidence type="ECO:0000256" key="1">
    <source>
        <dbReference type="ARBA" id="ARBA00000185"/>
    </source>
</evidence>
<dbReference type="InterPro" id="IPR014721">
    <property type="entry name" value="Ribsml_uS5_D2-typ_fold_subgr"/>
</dbReference>
<dbReference type="FunFam" id="3.30.1490.30:FF:000001">
    <property type="entry name" value="DNA topoisomerase 2"/>
    <property type="match status" value="1"/>
</dbReference>
<evidence type="ECO:0000256" key="5">
    <source>
        <dbReference type="ARBA" id="ARBA00004123"/>
    </source>
</evidence>
<dbReference type="FunFam" id="3.40.50.670:FF:000001">
    <property type="entry name" value="DNA topoisomerase 2"/>
    <property type="match status" value="2"/>
</dbReference>
<dbReference type="InterPro" id="IPR003594">
    <property type="entry name" value="HATPase_dom"/>
</dbReference>
<dbReference type="GO" id="GO:0051301">
    <property type="term" value="P:cell division"/>
    <property type="evidence" value="ECO:0007669"/>
    <property type="project" value="UniProtKB-KW"/>
</dbReference>
<feature type="compositionally biased region" description="Acidic residues" evidence="21">
    <location>
        <begin position="1"/>
        <end position="11"/>
    </location>
</feature>
<comment type="subunit">
    <text evidence="19">Homodimer.</text>
</comment>
<dbReference type="InterPro" id="IPR018522">
    <property type="entry name" value="TopoIIA_CS"/>
</dbReference>
<evidence type="ECO:0000256" key="18">
    <source>
        <dbReference type="PROSITE-ProRule" id="PRU01384"/>
    </source>
</evidence>
<evidence type="ECO:0000256" key="6">
    <source>
        <dbReference type="ARBA" id="ARBA00011080"/>
    </source>
</evidence>
<reference evidence="24 25" key="1">
    <citation type="submission" date="2013-05" db="EMBL/GenBank/DDBJ databases">
        <title>Draft genome of the parasitic nematode Anyclostoma ceylanicum.</title>
        <authorList>
            <person name="Mitreva M."/>
        </authorList>
    </citation>
    <scope>NUCLEOTIDE SEQUENCE [LARGE SCALE GENOMIC DNA]</scope>
</reference>
<dbReference type="SUPFAM" id="SSF56719">
    <property type="entry name" value="Type II DNA topoisomerase"/>
    <property type="match status" value="1"/>
</dbReference>
<feature type="compositionally biased region" description="Basic and acidic residues" evidence="21">
    <location>
        <begin position="1334"/>
        <end position="1371"/>
    </location>
</feature>
<dbReference type="GO" id="GO:0005634">
    <property type="term" value="C:nucleus"/>
    <property type="evidence" value="ECO:0007669"/>
    <property type="project" value="UniProtKB-SubCell"/>
</dbReference>
<dbReference type="GO" id="GO:0003918">
    <property type="term" value="F:DNA topoisomerase type II (double strand cut, ATP-hydrolyzing) activity"/>
    <property type="evidence" value="ECO:0007669"/>
    <property type="project" value="UniProtKB-UniRule"/>
</dbReference>
<feature type="coiled-coil region" evidence="20">
    <location>
        <begin position="1225"/>
        <end position="1252"/>
    </location>
</feature>
<feature type="compositionally biased region" description="Acidic residues" evidence="21">
    <location>
        <begin position="1391"/>
        <end position="1410"/>
    </location>
</feature>
<keyword evidence="7" id="KW-0132">Cell division</keyword>